<reference evidence="2" key="1">
    <citation type="submission" date="2022-11" db="EMBL/GenBank/DDBJ databases">
        <authorList>
            <person name="Petersen C."/>
        </authorList>
    </citation>
    <scope>NUCLEOTIDE SEQUENCE</scope>
    <source>
        <strain evidence="2">IBT 19713</strain>
    </source>
</reference>
<sequence>MLLETGQRKLSAPMKWPAIVMSFASNAMRAPISGRRSQIEEWSTNDTEKPPGVRAASVEEASTFLRAISEVYFSMELTDPWTAIPSCRALE</sequence>
<keyword evidence="3" id="KW-1185">Reference proteome</keyword>
<organism evidence="2 3">
    <name type="scientific">Penicillium chermesinum</name>
    <dbReference type="NCBI Taxonomy" id="63820"/>
    <lineage>
        <taxon>Eukaryota</taxon>
        <taxon>Fungi</taxon>
        <taxon>Dikarya</taxon>
        <taxon>Ascomycota</taxon>
        <taxon>Pezizomycotina</taxon>
        <taxon>Eurotiomycetes</taxon>
        <taxon>Eurotiomycetidae</taxon>
        <taxon>Eurotiales</taxon>
        <taxon>Aspergillaceae</taxon>
        <taxon>Penicillium</taxon>
    </lineage>
</organism>
<evidence type="ECO:0000313" key="3">
    <source>
        <dbReference type="Proteomes" id="UP001150941"/>
    </source>
</evidence>
<evidence type="ECO:0000256" key="1">
    <source>
        <dbReference type="SAM" id="MobiDB-lite"/>
    </source>
</evidence>
<accession>A0A9W9NCF6</accession>
<dbReference type="GeneID" id="83206865"/>
<proteinExistence type="predicted"/>
<dbReference type="AlphaFoldDB" id="A0A9W9NCF6"/>
<gene>
    <name evidence="2" type="ORF">N7468_010266</name>
</gene>
<dbReference type="RefSeq" id="XP_058326129.1">
    <property type="nucleotide sequence ID" value="XM_058479561.1"/>
</dbReference>
<dbReference type="Proteomes" id="UP001150941">
    <property type="component" value="Unassembled WGS sequence"/>
</dbReference>
<dbReference type="EMBL" id="JAPQKS010000008">
    <property type="protein sequence ID" value="KAJ5217258.1"/>
    <property type="molecule type" value="Genomic_DNA"/>
</dbReference>
<comment type="caution">
    <text evidence="2">The sequence shown here is derived from an EMBL/GenBank/DDBJ whole genome shotgun (WGS) entry which is preliminary data.</text>
</comment>
<feature type="region of interest" description="Disordered" evidence="1">
    <location>
        <begin position="34"/>
        <end position="53"/>
    </location>
</feature>
<evidence type="ECO:0000313" key="2">
    <source>
        <dbReference type="EMBL" id="KAJ5217258.1"/>
    </source>
</evidence>
<reference evidence="2" key="2">
    <citation type="journal article" date="2023" name="IMA Fungus">
        <title>Comparative genomic study of the Penicillium genus elucidates a diverse pangenome and 15 lateral gene transfer events.</title>
        <authorList>
            <person name="Petersen C."/>
            <person name="Sorensen T."/>
            <person name="Nielsen M.R."/>
            <person name="Sondergaard T.E."/>
            <person name="Sorensen J.L."/>
            <person name="Fitzpatrick D.A."/>
            <person name="Frisvad J.C."/>
            <person name="Nielsen K.L."/>
        </authorList>
    </citation>
    <scope>NUCLEOTIDE SEQUENCE</scope>
    <source>
        <strain evidence="2">IBT 19713</strain>
    </source>
</reference>
<name>A0A9W9NCF6_9EURO</name>
<protein>
    <submittedName>
        <fullName evidence="2">Uncharacterized protein</fullName>
    </submittedName>
</protein>